<comment type="caution">
    <text evidence="8">The sequence shown here is derived from an EMBL/GenBank/DDBJ whole genome shotgun (WGS) entry which is preliminary data.</text>
</comment>
<comment type="similarity">
    <text evidence="2">Belongs to the terpene synthase family.</text>
</comment>
<dbReference type="GO" id="GO:0016102">
    <property type="term" value="P:diterpenoid biosynthetic process"/>
    <property type="evidence" value="ECO:0007669"/>
    <property type="project" value="TreeGrafter"/>
</dbReference>
<dbReference type="SUPFAM" id="SSF48239">
    <property type="entry name" value="Terpenoid cyclases/Protein prenyltransferases"/>
    <property type="match status" value="2"/>
</dbReference>
<keyword evidence="6" id="KW-0456">Lyase</keyword>
<keyword evidence="5" id="KW-0413">Isomerase</keyword>
<evidence type="ECO:0000256" key="6">
    <source>
        <dbReference type="ARBA" id="ARBA00023239"/>
    </source>
</evidence>
<name>A0AAN6NER2_9PEZI</name>
<keyword evidence="4" id="KW-0460">Magnesium</keyword>
<evidence type="ECO:0000313" key="8">
    <source>
        <dbReference type="EMBL" id="KAK3942833.1"/>
    </source>
</evidence>
<keyword evidence="3" id="KW-0479">Metal-binding</keyword>
<dbReference type="InterPro" id="IPR017057">
    <property type="entry name" value="Ent-kaurene_synthase_fun"/>
</dbReference>
<evidence type="ECO:0000313" key="9">
    <source>
        <dbReference type="Proteomes" id="UP001303473"/>
    </source>
</evidence>
<feature type="compositionally biased region" description="Polar residues" evidence="7">
    <location>
        <begin position="709"/>
        <end position="732"/>
    </location>
</feature>
<dbReference type="Gene3D" id="1.50.10.160">
    <property type="match status" value="1"/>
</dbReference>
<dbReference type="GO" id="GO:0010333">
    <property type="term" value="F:terpene synthase activity"/>
    <property type="evidence" value="ECO:0007669"/>
    <property type="project" value="InterPro"/>
</dbReference>
<dbReference type="AlphaFoldDB" id="A0AAN6NER2"/>
<evidence type="ECO:0000256" key="7">
    <source>
        <dbReference type="SAM" id="MobiDB-lite"/>
    </source>
</evidence>
<keyword evidence="9" id="KW-1185">Reference proteome</keyword>
<dbReference type="Proteomes" id="UP001303473">
    <property type="component" value="Unassembled WGS sequence"/>
</dbReference>
<protein>
    <submittedName>
        <fullName evidence="8">Copalyl diphosphate synthase</fullName>
    </submittedName>
</protein>
<evidence type="ECO:0000256" key="1">
    <source>
        <dbReference type="ARBA" id="ARBA00001946"/>
    </source>
</evidence>
<evidence type="ECO:0000256" key="5">
    <source>
        <dbReference type="ARBA" id="ARBA00023235"/>
    </source>
</evidence>
<dbReference type="GO" id="GO:0016853">
    <property type="term" value="F:isomerase activity"/>
    <property type="evidence" value="ECO:0007669"/>
    <property type="project" value="UniProtKB-KW"/>
</dbReference>
<proteinExistence type="inferred from homology"/>
<dbReference type="Gene3D" id="1.50.10.20">
    <property type="match status" value="1"/>
</dbReference>
<feature type="region of interest" description="Disordered" evidence="7">
    <location>
        <begin position="705"/>
        <end position="732"/>
    </location>
</feature>
<comment type="cofactor">
    <cofactor evidence="1">
        <name>Mg(2+)</name>
        <dbReference type="ChEBI" id="CHEBI:18420"/>
    </cofactor>
</comment>
<dbReference type="PIRSF" id="PIRSF036498">
    <property type="entry name" value="Ent-kaurene_synthase_fungi"/>
    <property type="match status" value="1"/>
</dbReference>
<evidence type="ECO:0000256" key="4">
    <source>
        <dbReference type="ARBA" id="ARBA00022842"/>
    </source>
</evidence>
<evidence type="ECO:0000256" key="3">
    <source>
        <dbReference type="ARBA" id="ARBA00022723"/>
    </source>
</evidence>
<dbReference type="PANTHER" id="PTHR31739">
    <property type="entry name" value="ENT-COPALYL DIPHOSPHATE SYNTHASE, CHLOROPLASTIC"/>
    <property type="match status" value="1"/>
</dbReference>
<dbReference type="InterPro" id="IPR008930">
    <property type="entry name" value="Terpenoid_cyclase/PrenylTrfase"/>
</dbReference>
<dbReference type="GO" id="GO:0000287">
    <property type="term" value="F:magnesium ion binding"/>
    <property type="evidence" value="ECO:0007669"/>
    <property type="project" value="TreeGrafter"/>
</dbReference>
<dbReference type="EMBL" id="MU853770">
    <property type="protein sequence ID" value="KAK3942833.1"/>
    <property type="molecule type" value="Genomic_DNA"/>
</dbReference>
<organism evidence="8 9">
    <name type="scientific">Diplogelasinospora grovesii</name>
    <dbReference type="NCBI Taxonomy" id="303347"/>
    <lineage>
        <taxon>Eukaryota</taxon>
        <taxon>Fungi</taxon>
        <taxon>Dikarya</taxon>
        <taxon>Ascomycota</taxon>
        <taxon>Pezizomycotina</taxon>
        <taxon>Sordariomycetes</taxon>
        <taxon>Sordariomycetidae</taxon>
        <taxon>Sordariales</taxon>
        <taxon>Diplogelasinosporaceae</taxon>
        <taxon>Diplogelasinospora</taxon>
    </lineage>
</organism>
<gene>
    <name evidence="8" type="ORF">QBC46DRAFT_423813</name>
</gene>
<accession>A0AAN6NER2</accession>
<dbReference type="PANTHER" id="PTHR31739:SF25">
    <property type="entry name" value="(E,E)-GERANYLLINALOOL SYNTHASE"/>
    <property type="match status" value="1"/>
</dbReference>
<dbReference type="InterPro" id="IPR050148">
    <property type="entry name" value="Terpene_synthase-like"/>
</dbReference>
<sequence length="980" mass="108476">MNSSLYGQAQALLATMAAQCSAGQGLGAMSASVYDTAWLSMVQKPATSGAEAGVWLFPECFEFVLAQQLPSGAWESYATPIDGVLNTAAGLLSLKRHLQTQPDHHDWLLRSQKAEAALKQILHGWDMHSTDQVGFEILVFSLLSLLQEEGVFLSFPQLGALRNIRDAKLAKLPPSTLYQTPSTLYHSLEAFIDHIDFDRVRCWREENGSMMGSPASTAAYLMYSSIWDDEAEAYLKKVLNRANGSDRGSVPCAWPTTIFEVSWVLTTLASVGVPIGEAEKSAFGHLLRQALVAQKGLLGFAPGSFPDADDTANGLEALHYLGQSSSVEPLIQAYEASEHFITYPGERNSSFSANCNVLILLLVRADRAQYLPQIAKAVKFLTSQVFRGHVKEKWHLSELYWMMLLSRAFELLFQHDEIALGVFNLAPSLREEIPMVSLHLLLRLLCSQQWSGSWNGICEVTSYGVLTLSSLAKLPWMQQLDKGRIIAAMALAKSFLHTNRSEWVKGRYLWIEKVTYSSDVLSEAYCLAAALAPIPETIQAEPGAFMGGRAFLVPDKLLLDMRKAGNLLARTPLVSQLEPGALRAAEMQACFAMQALQRHPLEVFPRTAKGKDKYLFVIPLALTVSAALHGSSASLFVIYEMMVLSTLNFHADKYMEDVVETHVGEYLDDIRSVVRQLFTKTSSGAQNGANGHGGEKTTSHDLEPEQFLGESSNGHSMTPEMTQSQSNDTIQDQRPSIEDIKTVLDRFVAHILHHPAVLSSPASLQTRLAFDLQTFLLAHVTQAQDNHRLRAQCRGRLNGASNGNGVPNSPMQYRDPERTFYNWVRSTSADHTSCPFSFIFFNCLLHTSTQTPGVQGILASARAAYLAEDACRHLASLCRMYNDLGSVARDAEERSLNSVNFPEFFFQADTTTTTTDSAKAELLWIAEYERRGLEMAMKSLQEELMPKRGGSECMSALRLFVDLTDLYGQIYVLEDIGTRT</sequence>
<evidence type="ECO:0000256" key="2">
    <source>
        <dbReference type="ARBA" id="ARBA00006333"/>
    </source>
</evidence>
<reference evidence="9" key="1">
    <citation type="journal article" date="2023" name="Mol. Phylogenet. Evol.">
        <title>Genome-scale phylogeny and comparative genomics of the fungal order Sordariales.</title>
        <authorList>
            <person name="Hensen N."/>
            <person name="Bonometti L."/>
            <person name="Westerberg I."/>
            <person name="Brannstrom I.O."/>
            <person name="Guillou S."/>
            <person name="Cros-Aarteil S."/>
            <person name="Calhoun S."/>
            <person name="Haridas S."/>
            <person name="Kuo A."/>
            <person name="Mondo S."/>
            <person name="Pangilinan J."/>
            <person name="Riley R."/>
            <person name="LaButti K."/>
            <person name="Andreopoulos B."/>
            <person name="Lipzen A."/>
            <person name="Chen C."/>
            <person name="Yan M."/>
            <person name="Daum C."/>
            <person name="Ng V."/>
            <person name="Clum A."/>
            <person name="Steindorff A."/>
            <person name="Ohm R.A."/>
            <person name="Martin F."/>
            <person name="Silar P."/>
            <person name="Natvig D.O."/>
            <person name="Lalanne C."/>
            <person name="Gautier V."/>
            <person name="Ament-Velasquez S.L."/>
            <person name="Kruys A."/>
            <person name="Hutchinson M.I."/>
            <person name="Powell A.J."/>
            <person name="Barry K."/>
            <person name="Miller A.N."/>
            <person name="Grigoriev I.V."/>
            <person name="Debuchy R."/>
            <person name="Gladieux P."/>
            <person name="Hiltunen Thoren M."/>
            <person name="Johannesson H."/>
        </authorList>
    </citation>
    <scope>NUCLEOTIDE SEQUENCE [LARGE SCALE GENOMIC DNA]</scope>
    <source>
        <strain evidence="9">CBS 340.73</strain>
    </source>
</reference>